<keyword evidence="5 7" id="KW-1133">Transmembrane helix</keyword>
<dbReference type="PROSITE" id="PS51257">
    <property type="entry name" value="PROKAR_LIPOPROTEIN"/>
    <property type="match status" value="1"/>
</dbReference>
<comment type="similarity">
    <text evidence="7">Belongs to the binding-protein-dependent transport system permease family.</text>
</comment>
<dbReference type="Pfam" id="PF19300">
    <property type="entry name" value="BPD_transp_1_N"/>
    <property type="match status" value="1"/>
</dbReference>
<feature type="transmembrane region" description="Helical" evidence="7">
    <location>
        <begin position="279"/>
        <end position="304"/>
    </location>
</feature>
<keyword evidence="4 7" id="KW-0812">Transmembrane</keyword>
<keyword evidence="10" id="KW-1185">Reference proteome</keyword>
<dbReference type="InterPro" id="IPR035906">
    <property type="entry name" value="MetI-like_sf"/>
</dbReference>
<feature type="transmembrane region" description="Helical" evidence="7">
    <location>
        <begin position="134"/>
        <end position="158"/>
    </location>
</feature>
<sequence length="311" mass="33592">MLTYILKRFVQLVPVLFGITLACFFLLRALPGDPATLLLGARGGAEEIAAMKQRLGLDLPLWRQYLLFLHDILSGSLGRSVVYGQPVISLVLERLPATLWLVAYSTVIAVVMTIPLALWSAVKRDRAPDILVKLVFTVLLAIPSFWLGLVLVVILAIWVPLFPTSGYGAGLFSRLHHLTLPAFVIALATASLTIRSLRSGILNVLGSDYVTTARAKGNATGRTMCVHVLPNALISSISVLGAHTSWVIGGTVVIETVFALPGLGSLFVESIFARDYPMIQGLTIVFAVLVVLINLATDIAYALADPRIRLD</sequence>
<dbReference type="EMBL" id="LMAR01000094">
    <property type="protein sequence ID" value="KQK27723.1"/>
    <property type="molecule type" value="Genomic_DNA"/>
</dbReference>
<dbReference type="GO" id="GO:0005886">
    <property type="term" value="C:plasma membrane"/>
    <property type="evidence" value="ECO:0007669"/>
    <property type="project" value="UniProtKB-SubCell"/>
</dbReference>
<dbReference type="Proteomes" id="UP000051562">
    <property type="component" value="Unassembled WGS sequence"/>
</dbReference>
<proteinExistence type="inferred from homology"/>
<feature type="transmembrane region" description="Helical" evidence="7">
    <location>
        <begin position="178"/>
        <end position="197"/>
    </location>
</feature>
<reference evidence="9 10" key="1">
    <citation type="submission" date="2015-10" db="EMBL/GenBank/DDBJ databases">
        <title>Draft genome of Bosea thiooxidans.</title>
        <authorList>
            <person name="Wang X."/>
        </authorList>
    </citation>
    <scope>NUCLEOTIDE SEQUENCE [LARGE SCALE GENOMIC DNA]</scope>
    <source>
        <strain evidence="9 10">CGMCC 9174</strain>
    </source>
</reference>
<dbReference type="PROSITE" id="PS50928">
    <property type="entry name" value="ABC_TM1"/>
    <property type="match status" value="1"/>
</dbReference>
<evidence type="ECO:0000256" key="1">
    <source>
        <dbReference type="ARBA" id="ARBA00004651"/>
    </source>
</evidence>
<dbReference type="Gene3D" id="1.10.3720.10">
    <property type="entry name" value="MetI-like"/>
    <property type="match status" value="1"/>
</dbReference>
<evidence type="ECO:0000313" key="9">
    <source>
        <dbReference type="EMBL" id="KQK27723.1"/>
    </source>
</evidence>
<comment type="caution">
    <text evidence="9">The sequence shown here is derived from an EMBL/GenBank/DDBJ whole genome shotgun (WGS) entry which is preliminary data.</text>
</comment>
<feature type="transmembrane region" description="Helical" evidence="7">
    <location>
        <begin position="99"/>
        <end position="122"/>
    </location>
</feature>
<dbReference type="STRING" id="53254.SAMN05660750_00666"/>
<dbReference type="PANTHER" id="PTHR43163">
    <property type="entry name" value="DIPEPTIDE TRANSPORT SYSTEM PERMEASE PROTEIN DPPB-RELATED"/>
    <property type="match status" value="1"/>
</dbReference>
<dbReference type="GO" id="GO:0055085">
    <property type="term" value="P:transmembrane transport"/>
    <property type="evidence" value="ECO:0007669"/>
    <property type="project" value="InterPro"/>
</dbReference>
<dbReference type="AlphaFoldDB" id="A0A0Q3KD64"/>
<gene>
    <name evidence="9" type="ORF">ARD30_25395</name>
</gene>
<feature type="transmembrane region" description="Helical" evidence="7">
    <location>
        <begin position="12"/>
        <end position="30"/>
    </location>
</feature>
<keyword evidence="2 7" id="KW-0813">Transport</keyword>
<evidence type="ECO:0000256" key="7">
    <source>
        <dbReference type="RuleBase" id="RU363032"/>
    </source>
</evidence>
<name>A0A0Q3KD64_9HYPH</name>
<evidence type="ECO:0000256" key="2">
    <source>
        <dbReference type="ARBA" id="ARBA00022448"/>
    </source>
</evidence>
<dbReference type="InterPro" id="IPR000515">
    <property type="entry name" value="MetI-like"/>
</dbReference>
<dbReference type="Pfam" id="PF00528">
    <property type="entry name" value="BPD_transp_1"/>
    <property type="match status" value="1"/>
</dbReference>
<comment type="subcellular location">
    <subcellularLocation>
        <location evidence="1 7">Cell membrane</location>
        <topology evidence="1 7">Multi-pass membrane protein</topology>
    </subcellularLocation>
</comment>
<evidence type="ECO:0000256" key="3">
    <source>
        <dbReference type="ARBA" id="ARBA00022475"/>
    </source>
</evidence>
<protein>
    <submittedName>
        <fullName evidence="9">ABC transporter permease</fullName>
    </submittedName>
</protein>
<dbReference type="CDD" id="cd06261">
    <property type="entry name" value="TM_PBP2"/>
    <property type="match status" value="1"/>
</dbReference>
<evidence type="ECO:0000256" key="6">
    <source>
        <dbReference type="ARBA" id="ARBA00023136"/>
    </source>
</evidence>
<dbReference type="SUPFAM" id="SSF161098">
    <property type="entry name" value="MetI-like"/>
    <property type="match status" value="1"/>
</dbReference>
<keyword evidence="6 7" id="KW-0472">Membrane</keyword>
<dbReference type="RefSeq" id="WP_055730990.1">
    <property type="nucleotide sequence ID" value="NZ_LMAR01000094.1"/>
</dbReference>
<evidence type="ECO:0000313" key="10">
    <source>
        <dbReference type="Proteomes" id="UP000051562"/>
    </source>
</evidence>
<dbReference type="InterPro" id="IPR045621">
    <property type="entry name" value="BPD_transp_1_N"/>
</dbReference>
<organism evidence="9 10">
    <name type="scientific">Bosea thiooxidans</name>
    <dbReference type="NCBI Taxonomy" id="53254"/>
    <lineage>
        <taxon>Bacteria</taxon>
        <taxon>Pseudomonadati</taxon>
        <taxon>Pseudomonadota</taxon>
        <taxon>Alphaproteobacteria</taxon>
        <taxon>Hyphomicrobiales</taxon>
        <taxon>Boseaceae</taxon>
        <taxon>Bosea</taxon>
    </lineage>
</organism>
<keyword evidence="3" id="KW-1003">Cell membrane</keyword>
<feature type="domain" description="ABC transmembrane type-1" evidence="8">
    <location>
        <begin position="95"/>
        <end position="297"/>
    </location>
</feature>
<feature type="transmembrane region" description="Helical" evidence="7">
    <location>
        <begin position="246"/>
        <end position="267"/>
    </location>
</feature>
<dbReference type="PANTHER" id="PTHR43163:SF6">
    <property type="entry name" value="DIPEPTIDE TRANSPORT SYSTEM PERMEASE PROTEIN DPPB-RELATED"/>
    <property type="match status" value="1"/>
</dbReference>
<accession>A0A0Q3KD64</accession>
<evidence type="ECO:0000256" key="5">
    <source>
        <dbReference type="ARBA" id="ARBA00022989"/>
    </source>
</evidence>
<evidence type="ECO:0000259" key="8">
    <source>
        <dbReference type="PROSITE" id="PS50928"/>
    </source>
</evidence>
<evidence type="ECO:0000256" key="4">
    <source>
        <dbReference type="ARBA" id="ARBA00022692"/>
    </source>
</evidence>